<keyword evidence="3" id="KW-1185">Reference proteome</keyword>
<comment type="caution">
    <text evidence="2">The sequence shown here is derived from an EMBL/GenBank/DDBJ whole genome shotgun (WGS) entry which is preliminary data.</text>
</comment>
<proteinExistence type="predicted"/>
<dbReference type="Proteomes" id="UP000297472">
    <property type="component" value="Unassembled WGS sequence"/>
</dbReference>
<reference evidence="2 3" key="1">
    <citation type="submission" date="2019-03" db="EMBL/GenBank/DDBJ databases">
        <title>Genomics of glacier-inhabiting Cryobacterium strains.</title>
        <authorList>
            <person name="Liu Q."/>
            <person name="Xin Y.-H."/>
        </authorList>
    </citation>
    <scope>NUCLEOTIDE SEQUENCE [LARGE SCALE GENOMIC DNA]</scope>
    <source>
        <strain evidence="2 3">TMT1-51</strain>
    </source>
</reference>
<keyword evidence="1" id="KW-0472">Membrane</keyword>
<dbReference type="AlphaFoldDB" id="A0A4Y8JR69"/>
<organism evidence="2 3">
    <name type="scientific">Cryobacterium cryoconiti</name>
    <dbReference type="NCBI Taxonomy" id="1259239"/>
    <lineage>
        <taxon>Bacteria</taxon>
        <taxon>Bacillati</taxon>
        <taxon>Actinomycetota</taxon>
        <taxon>Actinomycetes</taxon>
        <taxon>Micrococcales</taxon>
        <taxon>Microbacteriaceae</taxon>
        <taxon>Cryobacterium</taxon>
    </lineage>
</organism>
<dbReference type="OrthoDB" id="9970574at2"/>
<sequence>MKSKPDEPAMARASLRWTLPAAVIAVVSILLIWVAQSLPTICPAIYPAPASCAPDARSGPALLGSALLVALFVALLVTGAVLQPRRREKALRVLLIVLVVAAVVAPLWTLTRSGFALG</sequence>
<keyword evidence="1" id="KW-1133">Transmembrane helix</keyword>
<evidence type="ECO:0000313" key="3">
    <source>
        <dbReference type="Proteomes" id="UP000297472"/>
    </source>
</evidence>
<name>A0A4Y8JR69_9MICO</name>
<evidence type="ECO:0000256" key="1">
    <source>
        <dbReference type="SAM" id="Phobius"/>
    </source>
</evidence>
<protein>
    <submittedName>
        <fullName evidence="2">Uncharacterized protein</fullName>
    </submittedName>
</protein>
<dbReference type="RefSeq" id="WP_134425855.1">
    <property type="nucleotide sequence ID" value="NZ_SOHA01000043.1"/>
</dbReference>
<evidence type="ECO:0000313" key="2">
    <source>
        <dbReference type="EMBL" id="TFD26246.1"/>
    </source>
</evidence>
<feature type="transmembrane region" description="Helical" evidence="1">
    <location>
        <begin position="93"/>
        <end position="111"/>
    </location>
</feature>
<dbReference type="EMBL" id="SOHA01000043">
    <property type="protein sequence ID" value="TFD26246.1"/>
    <property type="molecule type" value="Genomic_DNA"/>
</dbReference>
<keyword evidence="1" id="KW-0812">Transmembrane</keyword>
<feature type="transmembrane region" description="Helical" evidence="1">
    <location>
        <begin position="61"/>
        <end position="81"/>
    </location>
</feature>
<gene>
    <name evidence="2" type="ORF">E3T49_15675</name>
</gene>
<accession>A0A4Y8JR69</accession>